<evidence type="ECO:0000256" key="1">
    <source>
        <dbReference type="ARBA" id="ARBA00004123"/>
    </source>
</evidence>
<feature type="region of interest" description="Disordered" evidence="6">
    <location>
        <begin position="260"/>
        <end position="309"/>
    </location>
</feature>
<dbReference type="Pfam" id="PF00447">
    <property type="entry name" value="HSF_DNA-bind"/>
    <property type="match status" value="1"/>
</dbReference>
<keyword evidence="9" id="KW-1185">Reference proteome</keyword>
<gene>
    <name evidence="8" type="ORF">PRZ48_006814</name>
</gene>
<protein>
    <recommendedName>
        <fullName evidence="7">HSF-type DNA-binding domain-containing protein</fullName>
    </recommendedName>
</protein>
<dbReference type="InterPro" id="IPR036388">
    <property type="entry name" value="WH-like_DNA-bd_sf"/>
</dbReference>
<name>A0ABR0EIY4_ZASCE</name>
<feature type="region of interest" description="Disordered" evidence="6">
    <location>
        <begin position="1"/>
        <end position="93"/>
    </location>
</feature>
<comment type="caution">
    <text evidence="8">The sequence shown here is derived from an EMBL/GenBank/DDBJ whole genome shotgun (WGS) entry which is preliminary data.</text>
</comment>
<accession>A0ABR0EIY4</accession>
<dbReference type="PANTHER" id="PTHR10015">
    <property type="entry name" value="HEAT SHOCK TRANSCRIPTION FACTOR"/>
    <property type="match status" value="1"/>
</dbReference>
<feature type="compositionally biased region" description="Low complexity" evidence="6">
    <location>
        <begin position="17"/>
        <end position="48"/>
    </location>
</feature>
<feature type="region of interest" description="Disordered" evidence="6">
    <location>
        <begin position="711"/>
        <end position="748"/>
    </location>
</feature>
<dbReference type="Proteomes" id="UP001305779">
    <property type="component" value="Unassembled WGS sequence"/>
</dbReference>
<feature type="compositionally biased region" description="Polar residues" evidence="6">
    <location>
        <begin position="107"/>
        <end position="116"/>
    </location>
</feature>
<dbReference type="PANTHER" id="PTHR10015:SF427">
    <property type="entry name" value="HEAT SHOCK FACTOR PROTEIN"/>
    <property type="match status" value="1"/>
</dbReference>
<evidence type="ECO:0000256" key="6">
    <source>
        <dbReference type="SAM" id="MobiDB-lite"/>
    </source>
</evidence>
<dbReference type="EMBL" id="JAXOVC010000005">
    <property type="protein sequence ID" value="KAK4501008.1"/>
    <property type="molecule type" value="Genomic_DNA"/>
</dbReference>
<keyword evidence="3" id="KW-0238">DNA-binding</keyword>
<feature type="compositionally biased region" description="Polar residues" evidence="6">
    <location>
        <begin position="459"/>
        <end position="471"/>
    </location>
</feature>
<evidence type="ECO:0000256" key="4">
    <source>
        <dbReference type="ARBA" id="ARBA00023242"/>
    </source>
</evidence>
<sequence length="748" mass="81944">MQQSVPSRKRPAPGASPPMQQAMNPQPQYQYQQMPDNPDFSNFDFSNNLIDQTFPDSSLADANNFAAAFNTQQTQPQPQPQPQTYGSNIAPAPSTDLVRRARNQQLAPQPGYQEQWNGGMGNSTNPEDDDIEELKRRAEIAKNEARGKRKQIPPFVQKLSSFLDHANTDLIRWSDDGKSFIVLDEDEFARKLIPELFKHNNYASFVRQLNMYGFHKTVNITDGSLRQSEKARKGVKPPSMYSHPYFRRGQPDLLWLIQKPSSKSNAKRKRDGNIKDGFDSDDERQFSPGPDGRPHELGLAGGHGGDVAQMPRGELASVKQELKKLQQQQGIISRMIGQLKEQNDQFYRQATAFQALHDRHENSINAILTFLATFYNRSLDGHSGQNLVNMFNNQGGQSSQQQTGVVEEYNDNGSEANQQVQTFVKRPQLLLTDSVAKAGHASTQPNSARASASPPEDASTPNPTRDSTSSVPPQPPASATVGRNTATASPGVKTDAQTPDVLHQVPENDQMLSLINNVNATTAPSDNPAPAYDFSAALNHYQNANGNAPLTANQRDDMLQMIASHQGADASNNSALTMPNMPGTGFNLDEFNRRNKEIENLQDFQKRHDDAIKGVEKRLGQFSPSGSISGASGMYNGGSGFDGNFTIPDDLNFQDYLNDDTDLRYADDNPEMFSYNLDGTGADGTGQDMFGTADNGTANAYLAPDTAAGTVESLSSEATSPAATAQLDGEVDGVEQEPGTPNKRQRRS</sequence>
<feature type="compositionally biased region" description="Low complexity" evidence="6">
    <location>
        <begin position="60"/>
        <end position="76"/>
    </location>
</feature>
<dbReference type="SMART" id="SM00415">
    <property type="entry name" value="HSF"/>
    <property type="match status" value="1"/>
</dbReference>
<comment type="similarity">
    <text evidence="2 5">Belongs to the HSF family.</text>
</comment>
<feature type="domain" description="HSF-type DNA-binding" evidence="7">
    <location>
        <begin position="151"/>
        <end position="260"/>
    </location>
</feature>
<comment type="subcellular location">
    <subcellularLocation>
        <location evidence="1">Nucleus</location>
    </subcellularLocation>
</comment>
<dbReference type="InterPro" id="IPR036390">
    <property type="entry name" value="WH_DNA-bd_sf"/>
</dbReference>
<proteinExistence type="inferred from homology"/>
<feature type="compositionally biased region" description="Polar residues" evidence="6">
    <location>
        <begin position="712"/>
        <end position="723"/>
    </location>
</feature>
<feature type="compositionally biased region" description="Polar residues" evidence="6">
    <location>
        <begin position="441"/>
        <end position="450"/>
    </location>
</feature>
<organism evidence="8 9">
    <name type="scientific">Zasmidium cellare</name>
    <name type="common">Wine cellar mold</name>
    <name type="synonym">Racodium cellare</name>
    <dbReference type="NCBI Taxonomy" id="395010"/>
    <lineage>
        <taxon>Eukaryota</taxon>
        <taxon>Fungi</taxon>
        <taxon>Dikarya</taxon>
        <taxon>Ascomycota</taxon>
        <taxon>Pezizomycotina</taxon>
        <taxon>Dothideomycetes</taxon>
        <taxon>Dothideomycetidae</taxon>
        <taxon>Mycosphaerellales</taxon>
        <taxon>Mycosphaerellaceae</taxon>
        <taxon>Zasmidium</taxon>
    </lineage>
</organism>
<evidence type="ECO:0000256" key="3">
    <source>
        <dbReference type="ARBA" id="ARBA00023125"/>
    </source>
</evidence>
<evidence type="ECO:0000313" key="9">
    <source>
        <dbReference type="Proteomes" id="UP001305779"/>
    </source>
</evidence>
<evidence type="ECO:0000256" key="5">
    <source>
        <dbReference type="RuleBase" id="RU004020"/>
    </source>
</evidence>
<reference evidence="8 9" key="1">
    <citation type="journal article" date="2023" name="G3 (Bethesda)">
        <title>A chromosome-level genome assembly of Zasmidium syzygii isolated from banana leaves.</title>
        <authorList>
            <person name="van Westerhoven A.C."/>
            <person name="Mehrabi R."/>
            <person name="Talebi R."/>
            <person name="Steentjes M.B.F."/>
            <person name="Corcolon B."/>
            <person name="Chong P.A."/>
            <person name="Kema G.H.J."/>
            <person name="Seidl M.F."/>
        </authorList>
    </citation>
    <scope>NUCLEOTIDE SEQUENCE [LARGE SCALE GENOMIC DNA]</scope>
    <source>
        <strain evidence="8 9">P124</strain>
    </source>
</reference>
<feature type="region of interest" description="Disordered" evidence="6">
    <location>
        <begin position="438"/>
        <end position="497"/>
    </location>
</feature>
<evidence type="ECO:0000313" key="8">
    <source>
        <dbReference type="EMBL" id="KAK4501008.1"/>
    </source>
</evidence>
<evidence type="ECO:0000256" key="2">
    <source>
        <dbReference type="ARBA" id="ARBA00006403"/>
    </source>
</evidence>
<dbReference type="PRINTS" id="PR00056">
    <property type="entry name" value="HSFDOMAIN"/>
</dbReference>
<dbReference type="InterPro" id="IPR000232">
    <property type="entry name" value="HSF_DNA-bd"/>
</dbReference>
<keyword evidence="4" id="KW-0539">Nucleus</keyword>
<dbReference type="SUPFAM" id="SSF46785">
    <property type="entry name" value="Winged helix' DNA-binding domain"/>
    <property type="match status" value="1"/>
</dbReference>
<dbReference type="Gene3D" id="1.10.10.10">
    <property type="entry name" value="Winged helix-like DNA-binding domain superfamily/Winged helix DNA-binding domain"/>
    <property type="match status" value="1"/>
</dbReference>
<evidence type="ECO:0000259" key="7">
    <source>
        <dbReference type="SMART" id="SM00415"/>
    </source>
</evidence>
<feature type="region of interest" description="Disordered" evidence="6">
    <location>
        <begin position="107"/>
        <end position="129"/>
    </location>
</feature>